<keyword evidence="5" id="KW-1185">Reference proteome</keyword>
<dbReference type="PANTHER" id="PTHR11905">
    <property type="entry name" value="ADAM A DISINTEGRIN AND METALLOPROTEASE DOMAIN"/>
    <property type="match status" value="1"/>
</dbReference>
<feature type="chain" id="PRO_5017724305" description="Peptidase M12B domain-containing protein" evidence="2">
    <location>
        <begin position="22"/>
        <end position="382"/>
    </location>
</feature>
<accession>A0A3E1K9Z5</accession>
<dbReference type="EMBL" id="QUZK01000023">
    <property type="protein sequence ID" value="RFF31082.1"/>
    <property type="molecule type" value="Genomic_DNA"/>
</dbReference>
<protein>
    <recommendedName>
        <fullName evidence="3">Peptidase M12B domain-containing protein</fullName>
    </recommendedName>
</protein>
<dbReference type="GO" id="GO:0006508">
    <property type="term" value="P:proteolysis"/>
    <property type="evidence" value="ECO:0007669"/>
    <property type="project" value="InterPro"/>
</dbReference>
<evidence type="ECO:0000313" key="4">
    <source>
        <dbReference type="EMBL" id="RFF31082.1"/>
    </source>
</evidence>
<feature type="signal peptide" evidence="2">
    <location>
        <begin position="1"/>
        <end position="21"/>
    </location>
</feature>
<evidence type="ECO:0000259" key="3">
    <source>
        <dbReference type="PROSITE" id="PS50215"/>
    </source>
</evidence>
<gene>
    <name evidence="4" type="ORF">DZC52_05695</name>
</gene>
<evidence type="ECO:0000256" key="1">
    <source>
        <dbReference type="SAM" id="MobiDB-lite"/>
    </source>
</evidence>
<feature type="domain" description="Peptidase M12B" evidence="3">
    <location>
        <begin position="178"/>
        <end position="355"/>
    </location>
</feature>
<comment type="caution">
    <text evidence="4">The sequence shown here is derived from an EMBL/GenBank/DDBJ whole genome shotgun (WGS) entry which is preliminary data.</text>
</comment>
<dbReference type="OrthoDB" id="9792152at2"/>
<keyword evidence="2" id="KW-0732">Signal</keyword>
<dbReference type="Gene3D" id="3.40.390.10">
    <property type="entry name" value="Collagenase (Catalytic Domain)"/>
    <property type="match status" value="1"/>
</dbReference>
<dbReference type="Pfam" id="PF13688">
    <property type="entry name" value="Reprolysin_5"/>
    <property type="match status" value="1"/>
</dbReference>
<dbReference type="Proteomes" id="UP000260351">
    <property type="component" value="Unassembled WGS sequence"/>
</dbReference>
<evidence type="ECO:0000313" key="5">
    <source>
        <dbReference type="Proteomes" id="UP000260351"/>
    </source>
</evidence>
<dbReference type="InterPro" id="IPR001590">
    <property type="entry name" value="Peptidase_M12B"/>
</dbReference>
<dbReference type="RefSeq" id="WP_116650161.1">
    <property type="nucleotide sequence ID" value="NZ_QUZK01000023.1"/>
</dbReference>
<dbReference type="PROSITE" id="PS50215">
    <property type="entry name" value="ADAM_MEPRO"/>
    <property type="match status" value="1"/>
</dbReference>
<dbReference type="GO" id="GO:0004222">
    <property type="term" value="F:metalloendopeptidase activity"/>
    <property type="evidence" value="ECO:0007669"/>
    <property type="project" value="InterPro"/>
</dbReference>
<evidence type="ECO:0000256" key="2">
    <source>
        <dbReference type="SAM" id="SignalP"/>
    </source>
</evidence>
<dbReference type="InterPro" id="IPR024079">
    <property type="entry name" value="MetalloPept_cat_dom_sf"/>
</dbReference>
<reference evidence="4 5" key="1">
    <citation type="submission" date="2018-08" db="EMBL/GenBank/DDBJ databases">
        <title>Wenzhouxiangella salilacus sp. nov., a novel bacterium isolated from a saline lake in Xinjiang Province, China.</title>
        <authorList>
            <person name="Han S."/>
        </authorList>
    </citation>
    <scope>NUCLEOTIDE SEQUENCE [LARGE SCALE GENOMIC DNA]</scope>
    <source>
        <strain evidence="4 5">XDB06</strain>
    </source>
</reference>
<organism evidence="4 5">
    <name type="scientific">Wenzhouxiangella sediminis</name>
    <dbReference type="NCBI Taxonomy" id="1792836"/>
    <lineage>
        <taxon>Bacteria</taxon>
        <taxon>Pseudomonadati</taxon>
        <taxon>Pseudomonadota</taxon>
        <taxon>Gammaproteobacteria</taxon>
        <taxon>Chromatiales</taxon>
        <taxon>Wenzhouxiangellaceae</taxon>
        <taxon>Wenzhouxiangella</taxon>
    </lineage>
</organism>
<name>A0A3E1K9Z5_9GAMM</name>
<dbReference type="SUPFAM" id="SSF55486">
    <property type="entry name" value="Metalloproteases ('zincins'), catalytic domain"/>
    <property type="match status" value="1"/>
</dbReference>
<dbReference type="PANTHER" id="PTHR11905:SF159">
    <property type="entry name" value="ADAM METALLOPROTEASE"/>
    <property type="match status" value="1"/>
</dbReference>
<feature type="region of interest" description="Disordered" evidence="1">
    <location>
        <begin position="154"/>
        <end position="176"/>
    </location>
</feature>
<proteinExistence type="predicted"/>
<feature type="compositionally biased region" description="Polar residues" evidence="1">
    <location>
        <begin position="164"/>
        <end position="176"/>
    </location>
</feature>
<dbReference type="AlphaFoldDB" id="A0A3E1K9Z5"/>
<sequence>MPIRLICLIFLLCAGCASAVAAPAAKLNDYALLDLPSPAHRVETHMTVNAFGQRWQLSLRDNTAPFAQLSADLRERISRGGHRYMSGEVVGRPGSWVRLNWTGHRWWGAFHDGRALYLIDRAAGFDWTGRAEPAAGQDIVFRRQDLSLEGVIGHDPIVPPVPNRPQSTADRGSTSGAQSLPVTIVADTAFQATHGGNAAAIVAGRINFVDGIYTSQLGTGIVLHHLEALSDDGPLTATEASTLLGEFRDFMDGGDGSAIPFAGLAHLVTSRSRDGGIAGIAYLGVLCSSFAGYGVDWDAGNETTNGLVFAHELGHNFDAPHDGQNECADETFRGIMNPSINGSQEFSQCSLEQMQPAVAAASCLVTTPNADLIFGDGFGALP</sequence>